<protein>
    <submittedName>
        <fullName evidence="1">Uncharacterized protein</fullName>
    </submittedName>
</protein>
<accession>S4VY70</accession>
<evidence type="ECO:0000313" key="1">
    <source>
        <dbReference type="EMBL" id="AGO82839.1"/>
    </source>
</evidence>
<proteinExistence type="predicted"/>
<organism evidence="1 2">
    <name type="scientific">Pandoravirus dulcis</name>
    <dbReference type="NCBI Taxonomy" id="1349409"/>
    <lineage>
        <taxon>Viruses</taxon>
        <taxon>Pandoravirus</taxon>
    </lineage>
</organism>
<reference evidence="1 2" key="1">
    <citation type="journal article" date="2013" name="Science">
        <title>Pandoraviruses: amoeba viruses with genomes up to 2.5 Mb reaching that of parasitic eukaryotes.</title>
        <authorList>
            <person name="Philippe N."/>
            <person name="Legendre M."/>
            <person name="Doutre G."/>
            <person name="Coute Y."/>
            <person name="Poirot O."/>
            <person name="Lescot M."/>
            <person name="Arslan D."/>
            <person name="Seltzer V."/>
            <person name="Bertaux L."/>
            <person name="Bruley C."/>
            <person name="Garin J."/>
            <person name="Claverie J.M."/>
            <person name="Abergel C."/>
        </authorList>
    </citation>
    <scope>NUCLEOTIDE SEQUENCE [LARGE SCALE GENOMIC DNA]</scope>
    <source>
        <strain evidence="1">Melbourne</strain>
    </source>
</reference>
<evidence type="ECO:0000313" key="2">
    <source>
        <dbReference type="Proteomes" id="UP000201566"/>
    </source>
</evidence>
<gene>
    <name evidence="1" type="ORF">pdul_cds_688</name>
</gene>
<name>S4VY70_9VIRU</name>
<dbReference type="Proteomes" id="UP000201566">
    <property type="component" value="Segment"/>
</dbReference>
<dbReference type="RefSeq" id="YP_008319508.1">
    <property type="nucleotide sequence ID" value="NC_021858.1"/>
</dbReference>
<dbReference type="EMBL" id="KC977570">
    <property type="protein sequence ID" value="AGO82839.1"/>
    <property type="molecule type" value="Genomic_DNA"/>
</dbReference>
<dbReference type="GeneID" id="16512693"/>
<sequence>MVVPRCRAIPTTGTRKGDFCLFVCLASKQPRKIARYDMALCKPSSLQRRPTAQVKRRIVELLDQLNRDGEQPTREHVAHLCQWSGLTVDECVGAIDDVLVEQERLVRQAQRAYIRAKRAAAAERAADPCVLF</sequence>
<dbReference type="KEGG" id="vg:16512693"/>